<organism evidence="4 5">
    <name type="scientific">Geomesophilobacter sediminis</name>
    <dbReference type="NCBI Taxonomy" id="2798584"/>
    <lineage>
        <taxon>Bacteria</taxon>
        <taxon>Pseudomonadati</taxon>
        <taxon>Thermodesulfobacteriota</taxon>
        <taxon>Desulfuromonadia</taxon>
        <taxon>Geobacterales</taxon>
        <taxon>Geobacteraceae</taxon>
        <taxon>Geomesophilobacter</taxon>
    </lineage>
</organism>
<evidence type="ECO:0000313" key="4">
    <source>
        <dbReference type="EMBL" id="MBJ6724908.1"/>
    </source>
</evidence>
<feature type="transmembrane region" description="Helical" evidence="1">
    <location>
        <begin position="86"/>
        <end position="104"/>
    </location>
</feature>
<dbReference type="Pfam" id="PF07916">
    <property type="entry name" value="TraG_N"/>
    <property type="match status" value="1"/>
</dbReference>
<dbReference type="InterPro" id="IPR012931">
    <property type="entry name" value="TraG_N_Proteobacteria"/>
</dbReference>
<keyword evidence="1" id="KW-0472">Membrane</keyword>
<evidence type="ECO:0000313" key="5">
    <source>
        <dbReference type="Proteomes" id="UP000636888"/>
    </source>
</evidence>
<name>A0A8J7INN9_9BACT</name>
<comment type="caution">
    <text evidence="4">The sequence shown here is derived from an EMBL/GenBank/DDBJ whole genome shotgun (WGS) entry which is preliminary data.</text>
</comment>
<feature type="domain" description="TraG N-terminal Proteobacteria" evidence="3">
    <location>
        <begin position="29"/>
        <end position="480"/>
    </location>
</feature>
<proteinExistence type="predicted"/>
<evidence type="ECO:0000256" key="1">
    <source>
        <dbReference type="SAM" id="Phobius"/>
    </source>
</evidence>
<dbReference type="AlphaFoldDB" id="A0A8J7INN9"/>
<dbReference type="RefSeq" id="WP_199383789.1">
    <property type="nucleotide sequence ID" value="NZ_JAEMHM010000006.1"/>
</dbReference>
<keyword evidence="5" id="KW-1185">Reference proteome</keyword>
<feature type="chain" id="PRO_5035187589" evidence="2">
    <location>
        <begin position="25"/>
        <end position="1069"/>
    </location>
</feature>
<sequence length="1069" mass="113326">MSMRTTSRIAIALLILAIPSAAFATTMDFYVYGGFDAVVNAFNKLALIFGDSTYKSLYAISIVAGIFFGCLSLASKALGTGNGSPMAWLVPSLIGIMVYLALVVPKGTLQIYDPVYNKNQAVGSIPEGVVVVAGILNTIERGLVEIVSTSGDPMSYQTQAGGKGFLGLAQLTSLPLSASDSNLDASLRRYVKDCVTYELMRPGSSLSVDELRKTTTSFTTSLQKAQNPAVWTVYYDSSTPNGQTLTCTDAWTNITAALTPASLSNNISAVCASLGYDVTDAASLNQCKTVLENVNDGTTLGAASLDDFLKQAYISQRLEEVFRSGDATGATNYQFLLGASGAMKAANEWLPILRAVLTAIAVGLLPFLALFIPTPFIGKAVGLIAGLFVWLTAWGVTDAIVHQFAVDYANKTYELVRQNRLGMDALYFFPDQTVKILGMFGTLRMSGMMLATVITGMLVKFGGHAMAMMSGSLAGQIQSAGTRAAHEIEDPAGRASAIQRNVSAMPAQAWANEHSFWSRGSAAKSHMDMNTGSGLALGTEGFSQGYNSMQTSMGTTDAFVKSGDPRASAALGTAMMKAPTGQFSTNAGQEWIRHATPDGKMATLTSGSQKLALSNGRLTDANGMHLGIKYNEGIKAGYSVARSNAESEAIRYDMATGRSFLSTLSNNEGTTSVSGIAQKYGVSKGMAHELNKTLANTASIIGNKSTAIRDEHGNMVSKDAFGQFVATAEAGTPFGTIAPIKISASGQGGYKVSAQTKEGTTHTYTVDVADKKGVERSVGEAWRDTTSKLRSTELSSNDQKAISEMLQVSETESSTTQASQAWNKAKTLERKETEETSHAVQASQEYDAALIGWYGDKYYGNVASEQRYAEAASDLNLLATRADKGAINKVFGDFIEEKALAPAPVTVRGDKPPVEAPGAAPESLERVSQMVSDANSRIEAGRASMDRPKAIPDNIRERIAGSSPSVGIGKPNPQLKRYMNLMKENVETGGKEMERITASIVGPLAQMAPFIPLVPPTARGAGEGRLPDNKITDFDPKVMTDTFMGGAIFKKSGIAKPGLPSKFTIGGKK</sequence>
<dbReference type="EMBL" id="JAEMHM010000006">
    <property type="protein sequence ID" value="MBJ6724908.1"/>
    <property type="molecule type" value="Genomic_DNA"/>
</dbReference>
<keyword evidence="2" id="KW-0732">Signal</keyword>
<feature type="transmembrane region" description="Helical" evidence="1">
    <location>
        <begin position="349"/>
        <end position="371"/>
    </location>
</feature>
<reference evidence="4" key="1">
    <citation type="submission" date="2020-12" db="EMBL/GenBank/DDBJ databases">
        <title>Geomonas sp. Red875, isolated from river sediment.</title>
        <authorList>
            <person name="Xu Z."/>
            <person name="Zhang Z."/>
            <person name="Masuda Y."/>
            <person name="Itoh H."/>
            <person name="Senoo K."/>
        </authorList>
    </citation>
    <scope>NUCLEOTIDE SEQUENCE</scope>
    <source>
        <strain evidence="4">Red875</strain>
    </source>
</reference>
<feature type="signal peptide" evidence="2">
    <location>
        <begin position="1"/>
        <end position="24"/>
    </location>
</feature>
<feature type="transmembrane region" description="Helical" evidence="1">
    <location>
        <begin position="56"/>
        <end position="74"/>
    </location>
</feature>
<feature type="transmembrane region" description="Helical" evidence="1">
    <location>
        <begin position="436"/>
        <end position="459"/>
    </location>
</feature>
<protein>
    <submittedName>
        <fullName evidence="4">Conjugal transfer protein TraG N-terminal domain-containing protein</fullName>
    </submittedName>
</protein>
<keyword evidence="1" id="KW-0812">Transmembrane</keyword>
<evidence type="ECO:0000256" key="2">
    <source>
        <dbReference type="SAM" id="SignalP"/>
    </source>
</evidence>
<feature type="transmembrane region" description="Helical" evidence="1">
    <location>
        <begin position="383"/>
        <end position="405"/>
    </location>
</feature>
<dbReference type="Proteomes" id="UP000636888">
    <property type="component" value="Unassembled WGS sequence"/>
</dbReference>
<accession>A0A8J7INN9</accession>
<keyword evidence="1" id="KW-1133">Transmembrane helix</keyword>
<evidence type="ECO:0000259" key="3">
    <source>
        <dbReference type="Pfam" id="PF07916"/>
    </source>
</evidence>
<gene>
    <name evidence="4" type="ORF">JFN93_09335</name>
</gene>